<dbReference type="InterPro" id="IPR017975">
    <property type="entry name" value="Tubulin_CS"/>
</dbReference>
<dbReference type="OrthoDB" id="1662883at2759"/>
<dbReference type="PROSITE" id="PS00227">
    <property type="entry name" value="TUBULIN"/>
    <property type="match status" value="1"/>
</dbReference>
<dbReference type="InterPro" id="IPR000217">
    <property type="entry name" value="Tubulin"/>
</dbReference>
<reference evidence="7" key="1">
    <citation type="submission" date="2021-06" db="EMBL/GenBank/DDBJ databases">
        <authorList>
            <person name="Hodson N. C."/>
            <person name="Mongue J. A."/>
            <person name="Jaron S. K."/>
        </authorList>
    </citation>
    <scope>NUCLEOTIDE SEQUENCE</scope>
</reference>
<keyword evidence="2" id="KW-0493">Microtubule</keyword>
<evidence type="ECO:0000313" key="7">
    <source>
        <dbReference type="EMBL" id="CAG7836872.1"/>
    </source>
</evidence>
<evidence type="ECO:0000256" key="2">
    <source>
        <dbReference type="ARBA" id="ARBA00022701"/>
    </source>
</evidence>
<dbReference type="EMBL" id="CAJVCH010571184">
    <property type="protein sequence ID" value="CAG7836872.1"/>
    <property type="molecule type" value="Genomic_DNA"/>
</dbReference>
<dbReference type="GO" id="GO:0005874">
    <property type="term" value="C:microtubule"/>
    <property type="evidence" value="ECO:0007669"/>
    <property type="project" value="UniProtKB-KW"/>
</dbReference>
<evidence type="ECO:0000256" key="1">
    <source>
        <dbReference type="ARBA" id="ARBA00009636"/>
    </source>
</evidence>
<dbReference type="PANTHER" id="PTHR11588">
    <property type="entry name" value="TUBULIN"/>
    <property type="match status" value="1"/>
</dbReference>
<keyword evidence="4" id="KW-0342">GTP-binding</keyword>
<evidence type="ECO:0000256" key="4">
    <source>
        <dbReference type="ARBA" id="ARBA00023134"/>
    </source>
</evidence>
<dbReference type="SMART" id="SM00864">
    <property type="entry name" value="Tubulin"/>
    <property type="match status" value="1"/>
</dbReference>
<evidence type="ECO:0000259" key="6">
    <source>
        <dbReference type="SMART" id="SM00864"/>
    </source>
</evidence>
<accession>A0A8J2LUM4</accession>
<sequence>MSEHPESGSAQFKKPTSKFKRPDKEGNKPQSKKNQSKAPICDTREVLTICVGHAGCTLGSKLNEVICDEHGIDPNGTFMGESDLQLYKIDVFYQEAMGGNYVPRTVLIDLDAGDLDNVRGSMYGRTFRPSNFVFSRNGSGNNFAKSYYTSGADIIEESLDAIRREAESATCLQGFQILHSIGGGTGSGLGSLLLDRLRDEYSGRIISTWSIMPSPKISDEVLEPYNAILANKHMIDKADFNICVDNEALYDICNYKLRFPNPTFSDLNHLISVAMSGVTAAFRFPGTTSHTLRSIATTLVPYPKLHYLIPGYAPLTSRDEQPYSNVSIKSLLPELLSTNSMLSPCDPKKGSYLATAILFRGGVSAEDVLQYLDYSHVKSKDHKEWLPTDIQLGFCDIPARGLKLSATALVNSTAITCTLKRLHKAFQALYSRKAFQKWYLAEGMEESEFSEANAATEDLISEYQSHEGNSDKASKPANAKGKNK</sequence>
<gene>
    <name evidence="7" type="ORF">AFUS01_LOCUS46064</name>
</gene>
<comment type="caution">
    <text evidence="7">The sequence shown here is derived from an EMBL/GenBank/DDBJ whole genome shotgun (WGS) entry which is preliminary data.</text>
</comment>
<dbReference type="Proteomes" id="UP000708208">
    <property type="component" value="Unassembled WGS sequence"/>
</dbReference>
<evidence type="ECO:0000256" key="3">
    <source>
        <dbReference type="ARBA" id="ARBA00022741"/>
    </source>
</evidence>
<dbReference type="Pfam" id="PF03953">
    <property type="entry name" value="Tubulin_C"/>
    <property type="match status" value="1"/>
</dbReference>
<organism evidence="7 8">
    <name type="scientific">Allacma fusca</name>
    <dbReference type="NCBI Taxonomy" id="39272"/>
    <lineage>
        <taxon>Eukaryota</taxon>
        <taxon>Metazoa</taxon>
        <taxon>Ecdysozoa</taxon>
        <taxon>Arthropoda</taxon>
        <taxon>Hexapoda</taxon>
        <taxon>Collembola</taxon>
        <taxon>Symphypleona</taxon>
        <taxon>Sminthuridae</taxon>
        <taxon>Allacma</taxon>
    </lineage>
</organism>
<evidence type="ECO:0000313" key="8">
    <source>
        <dbReference type="Proteomes" id="UP000708208"/>
    </source>
</evidence>
<protein>
    <recommendedName>
        <fullName evidence="6">Tubulin/FtsZ GTPase domain-containing protein</fullName>
    </recommendedName>
</protein>
<dbReference type="InterPro" id="IPR003008">
    <property type="entry name" value="Tubulin_FtsZ_GTPase"/>
</dbReference>
<feature type="compositionally biased region" description="Basic and acidic residues" evidence="5">
    <location>
        <begin position="464"/>
        <end position="474"/>
    </location>
</feature>
<feature type="region of interest" description="Disordered" evidence="5">
    <location>
        <begin position="460"/>
        <end position="484"/>
    </location>
</feature>
<keyword evidence="8" id="KW-1185">Reference proteome</keyword>
<proteinExistence type="inferred from homology"/>
<dbReference type="InterPro" id="IPR018316">
    <property type="entry name" value="Tubulin/FtsZ_2-layer-sand-dom"/>
</dbReference>
<dbReference type="CDD" id="cd02187">
    <property type="entry name" value="beta_tubulin"/>
    <property type="match status" value="1"/>
</dbReference>
<feature type="domain" description="Tubulin/FtsZ GTPase" evidence="6">
    <location>
        <begin position="89"/>
        <end position="286"/>
    </location>
</feature>
<evidence type="ECO:0000256" key="5">
    <source>
        <dbReference type="SAM" id="MobiDB-lite"/>
    </source>
</evidence>
<dbReference type="GO" id="GO:0007017">
    <property type="term" value="P:microtubule-based process"/>
    <property type="evidence" value="ECO:0007669"/>
    <property type="project" value="InterPro"/>
</dbReference>
<dbReference type="Pfam" id="PF00091">
    <property type="entry name" value="Tubulin"/>
    <property type="match status" value="1"/>
</dbReference>
<comment type="similarity">
    <text evidence="1">Belongs to the tubulin family.</text>
</comment>
<dbReference type="GO" id="GO:0005525">
    <property type="term" value="F:GTP binding"/>
    <property type="evidence" value="ECO:0007669"/>
    <property type="project" value="UniProtKB-KW"/>
</dbReference>
<name>A0A8J2LUM4_9HEXA</name>
<keyword evidence="3" id="KW-0547">Nucleotide-binding</keyword>
<feature type="region of interest" description="Disordered" evidence="5">
    <location>
        <begin position="1"/>
        <end position="38"/>
    </location>
</feature>
<dbReference type="AlphaFoldDB" id="A0A8J2LUM4"/>